<dbReference type="GeneID" id="63726077"/>
<dbReference type="GO" id="GO:0008270">
    <property type="term" value="F:zinc ion binding"/>
    <property type="evidence" value="ECO:0007669"/>
    <property type="project" value="InterPro"/>
</dbReference>
<dbReference type="RefSeq" id="XP_040671546.1">
    <property type="nucleotide sequence ID" value="XM_040810566.1"/>
</dbReference>
<dbReference type="Gene3D" id="4.10.240.10">
    <property type="entry name" value="Zn(2)-C6 fungal-type DNA-binding domain"/>
    <property type="match status" value="1"/>
</dbReference>
<evidence type="ECO:0000259" key="5">
    <source>
        <dbReference type="PROSITE" id="PS50048"/>
    </source>
</evidence>
<dbReference type="EMBL" id="KV878133">
    <property type="protein sequence ID" value="OJJ05784.1"/>
    <property type="molecule type" value="Genomic_DNA"/>
</dbReference>
<keyword evidence="4" id="KW-0539">Nucleus</keyword>
<dbReference type="PANTHER" id="PTHR47840:SF1">
    <property type="entry name" value="ZN(II)2CYS6 TRANSCRIPTION FACTOR (EUROFUNG)"/>
    <property type="match status" value="1"/>
</dbReference>
<keyword evidence="3" id="KW-0804">Transcription</keyword>
<organism evidence="6 7">
    <name type="scientific">Aspergillus versicolor CBS 583.65</name>
    <dbReference type="NCBI Taxonomy" id="1036611"/>
    <lineage>
        <taxon>Eukaryota</taxon>
        <taxon>Fungi</taxon>
        <taxon>Dikarya</taxon>
        <taxon>Ascomycota</taxon>
        <taxon>Pezizomycotina</taxon>
        <taxon>Eurotiomycetes</taxon>
        <taxon>Eurotiomycetidae</taxon>
        <taxon>Eurotiales</taxon>
        <taxon>Aspergillaceae</taxon>
        <taxon>Aspergillus</taxon>
        <taxon>Aspergillus subgen. Nidulantes</taxon>
    </lineage>
</organism>
<dbReference type="PANTHER" id="PTHR47840">
    <property type="entry name" value="ZN(II)2CYS6 TRANSCRIPTION FACTOR (EUROFUNG)-RELATED"/>
    <property type="match status" value="1"/>
</dbReference>
<dbReference type="OrthoDB" id="5392779at2759"/>
<dbReference type="SMART" id="SM00066">
    <property type="entry name" value="GAL4"/>
    <property type="match status" value="1"/>
</dbReference>
<dbReference type="GO" id="GO:0000981">
    <property type="term" value="F:DNA-binding transcription factor activity, RNA polymerase II-specific"/>
    <property type="evidence" value="ECO:0007669"/>
    <property type="project" value="InterPro"/>
</dbReference>
<evidence type="ECO:0000256" key="3">
    <source>
        <dbReference type="ARBA" id="ARBA00023163"/>
    </source>
</evidence>
<dbReference type="STRING" id="1036611.A0A1L9PW52"/>
<dbReference type="AlphaFoldDB" id="A0A1L9PW52"/>
<evidence type="ECO:0000256" key="2">
    <source>
        <dbReference type="ARBA" id="ARBA00023125"/>
    </source>
</evidence>
<dbReference type="PROSITE" id="PS50048">
    <property type="entry name" value="ZN2_CY6_FUNGAL_2"/>
    <property type="match status" value="1"/>
</dbReference>
<sequence>MPPRHERAYNMHDLDNRNDAKRRKVRKGTRSCWECRRRKMKCIFAYDTDDICISCRRRGAKCVGQEFPEEVSEPLDRCLQMGDRLIRVESMLARLLNRVPSDTDIGMHSGNRNQDMLTGASVDLDGGRIQLPAHGKYGRLSQALYNALPSPEDTALIANASSDVSVLFYQMLTIPYHRLDQTNPKSARSLLERPAPDAHPVLIARHMLHLATSLQHIHPDLYHAISRLSEPPREMMKRLADIAIDLVTTKRDLTGMIEGLECMMIESLYLANSGNLRHALATIRRALTSAQLMGFHRPGSQPQYKVLDPKTEAHPQFIWFRIVSAERHLCLMLSLPQGTLDRSMASTAMLETDTAVGRIERLHCAIASRILERNQSDPSPADFALTQELDTELQRAAGSLPAKWWLTANPAAATDSPEALFWEVRRLFNQSFHYNLINQLHLPYMLRASSEHRYDYSRLMCVNSSREVLTRFTMFRGLDRIAFRCRTVDFFALMAAMTLLLAHIDEHRRCAVSLARLQHQEEIPRPENRLAHQRLSDRAMMEHAQESMEQVCRLTEDSLSAQSADLLRRLLTIEAEAAIGYSHRAEGLSVQPHLTEEIPDMETSADNSGGMCVHIPYFGVIKIAGNNVVSREIPEYPVGPDVSVQRAPVHFSSCALYTPAEPAPTLGLSNGLLSQGEYPLLNTEAGDSGFQGVDAAFFDSLMRGAGDGHDGTGWPVWPNEC</sequence>
<evidence type="ECO:0000313" key="7">
    <source>
        <dbReference type="Proteomes" id="UP000184073"/>
    </source>
</evidence>
<reference evidence="7" key="1">
    <citation type="journal article" date="2017" name="Genome Biol.">
        <title>Comparative genomics reveals high biological diversity and specific adaptations in the industrially and medically important fungal genus Aspergillus.</title>
        <authorList>
            <person name="de Vries R.P."/>
            <person name="Riley R."/>
            <person name="Wiebenga A."/>
            <person name="Aguilar-Osorio G."/>
            <person name="Amillis S."/>
            <person name="Uchima C.A."/>
            <person name="Anderluh G."/>
            <person name="Asadollahi M."/>
            <person name="Askin M."/>
            <person name="Barry K."/>
            <person name="Battaglia E."/>
            <person name="Bayram O."/>
            <person name="Benocci T."/>
            <person name="Braus-Stromeyer S.A."/>
            <person name="Caldana C."/>
            <person name="Canovas D."/>
            <person name="Cerqueira G.C."/>
            <person name="Chen F."/>
            <person name="Chen W."/>
            <person name="Choi C."/>
            <person name="Clum A."/>
            <person name="Dos Santos R.A."/>
            <person name="Damasio A.R."/>
            <person name="Diallinas G."/>
            <person name="Emri T."/>
            <person name="Fekete E."/>
            <person name="Flipphi M."/>
            <person name="Freyberg S."/>
            <person name="Gallo A."/>
            <person name="Gournas C."/>
            <person name="Habgood R."/>
            <person name="Hainaut M."/>
            <person name="Harispe M.L."/>
            <person name="Henrissat B."/>
            <person name="Hilden K.S."/>
            <person name="Hope R."/>
            <person name="Hossain A."/>
            <person name="Karabika E."/>
            <person name="Karaffa L."/>
            <person name="Karanyi Z."/>
            <person name="Krasevec N."/>
            <person name="Kuo A."/>
            <person name="Kusch H."/>
            <person name="LaButti K."/>
            <person name="Lagendijk E.L."/>
            <person name="Lapidus A."/>
            <person name="Levasseur A."/>
            <person name="Lindquist E."/>
            <person name="Lipzen A."/>
            <person name="Logrieco A.F."/>
            <person name="MacCabe A."/>
            <person name="Maekelae M.R."/>
            <person name="Malavazi I."/>
            <person name="Melin P."/>
            <person name="Meyer V."/>
            <person name="Mielnichuk N."/>
            <person name="Miskei M."/>
            <person name="Molnar A.P."/>
            <person name="Mule G."/>
            <person name="Ngan C.Y."/>
            <person name="Orejas M."/>
            <person name="Orosz E."/>
            <person name="Ouedraogo J.P."/>
            <person name="Overkamp K.M."/>
            <person name="Park H.-S."/>
            <person name="Perrone G."/>
            <person name="Piumi F."/>
            <person name="Punt P.J."/>
            <person name="Ram A.F."/>
            <person name="Ramon A."/>
            <person name="Rauscher S."/>
            <person name="Record E."/>
            <person name="Riano-Pachon D.M."/>
            <person name="Robert V."/>
            <person name="Roehrig J."/>
            <person name="Ruller R."/>
            <person name="Salamov A."/>
            <person name="Salih N.S."/>
            <person name="Samson R.A."/>
            <person name="Sandor E."/>
            <person name="Sanguinetti M."/>
            <person name="Schuetze T."/>
            <person name="Sepcic K."/>
            <person name="Shelest E."/>
            <person name="Sherlock G."/>
            <person name="Sophianopoulou V."/>
            <person name="Squina F.M."/>
            <person name="Sun H."/>
            <person name="Susca A."/>
            <person name="Todd R.B."/>
            <person name="Tsang A."/>
            <person name="Unkles S.E."/>
            <person name="van de Wiele N."/>
            <person name="van Rossen-Uffink D."/>
            <person name="Oliveira J.V."/>
            <person name="Vesth T.C."/>
            <person name="Visser J."/>
            <person name="Yu J.-H."/>
            <person name="Zhou M."/>
            <person name="Andersen M.R."/>
            <person name="Archer D.B."/>
            <person name="Baker S.E."/>
            <person name="Benoit I."/>
            <person name="Brakhage A.A."/>
            <person name="Braus G.H."/>
            <person name="Fischer R."/>
            <person name="Frisvad J.C."/>
            <person name="Goldman G.H."/>
            <person name="Houbraken J."/>
            <person name="Oakley B."/>
            <person name="Pocsi I."/>
            <person name="Scazzocchio C."/>
            <person name="Seiboth B."/>
            <person name="vanKuyk P.A."/>
            <person name="Wortman J."/>
            <person name="Dyer P.S."/>
            <person name="Grigoriev I.V."/>
        </authorList>
    </citation>
    <scope>NUCLEOTIDE SEQUENCE [LARGE SCALE GENOMIC DNA]</scope>
    <source>
        <strain evidence="7">CBS 583.65</strain>
    </source>
</reference>
<keyword evidence="1" id="KW-0805">Transcription regulation</keyword>
<dbReference type="VEuPathDB" id="FungiDB:ASPVEDRAFT_32140"/>
<dbReference type="CDD" id="cd00067">
    <property type="entry name" value="GAL4"/>
    <property type="match status" value="1"/>
</dbReference>
<dbReference type="Pfam" id="PF00172">
    <property type="entry name" value="Zn_clus"/>
    <property type="match status" value="1"/>
</dbReference>
<gene>
    <name evidence="6" type="ORF">ASPVEDRAFT_32140</name>
</gene>
<accession>A0A1L9PW52</accession>
<evidence type="ECO:0000313" key="6">
    <source>
        <dbReference type="EMBL" id="OJJ05784.1"/>
    </source>
</evidence>
<feature type="domain" description="Zn(2)-C6 fungal-type" evidence="5">
    <location>
        <begin position="31"/>
        <end position="63"/>
    </location>
</feature>
<dbReference type="InterPro" id="IPR036864">
    <property type="entry name" value="Zn2-C6_fun-type_DNA-bd_sf"/>
</dbReference>
<dbReference type="Proteomes" id="UP000184073">
    <property type="component" value="Unassembled WGS sequence"/>
</dbReference>
<dbReference type="InterPro" id="IPR001138">
    <property type="entry name" value="Zn2Cys6_DnaBD"/>
</dbReference>
<keyword evidence="7" id="KW-1185">Reference proteome</keyword>
<dbReference type="CDD" id="cd12148">
    <property type="entry name" value="fungal_TF_MHR"/>
    <property type="match status" value="1"/>
</dbReference>
<name>A0A1L9PW52_ASPVE</name>
<evidence type="ECO:0000256" key="4">
    <source>
        <dbReference type="ARBA" id="ARBA00023242"/>
    </source>
</evidence>
<keyword evidence="2" id="KW-0238">DNA-binding</keyword>
<proteinExistence type="predicted"/>
<dbReference type="GO" id="GO:0003677">
    <property type="term" value="F:DNA binding"/>
    <property type="evidence" value="ECO:0007669"/>
    <property type="project" value="UniProtKB-KW"/>
</dbReference>
<protein>
    <recommendedName>
        <fullName evidence="5">Zn(2)-C6 fungal-type domain-containing protein</fullName>
    </recommendedName>
</protein>
<evidence type="ECO:0000256" key="1">
    <source>
        <dbReference type="ARBA" id="ARBA00023015"/>
    </source>
</evidence>
<dbReference type="SUPFAM" id="SSF57701">
    <property type="entry name" value="Zn2/Cys6 DNA-binding domain"/>
    <property type="match status" value="1"/>
</dbReference>
<dbReference type="PROSITE" id="PS00463">
    <property type="entry name" value="ZN2_CY6_FUNGAL_1"/>
    <property type="match status" value="1"/>
</dbReference>